<organism evidence="1">
    <name type="scientific">Nymphaea colorata</name>
    <name type="common">pocket water lily</name>
    <dbReference type="NCBI Taxonomy" id="210225"/>
    <lineage>
        <taxon>Eukaryota</taxon>
        <taxon>Viridiplantae</taxon>
        <taxon>Streptophyta</taxon>
        <taxon>Embryophyta</taxon>
        <taxon>Tracheophyta</taxon>
        <taxon>Spermatophyta</taxon>
        <taxon>Magnoliopsida</taxon>
        <taxon>Nymphaeales</taxon>
        <taxon>Nymphaeaceae</taxon>
        <taxon>Nymphaea</taxon>
    </lineage>
</organism>
<dbReference type="PANTHER" id="PTHR35706">
    <property type="entry name" value="F14O23.11 PROTEIN"/>
    <property type="match status" value="1"/>
</dbReference>
<dbReference type="EMBL" id="LR721779">
    <property type="protein sequence ID" value="VVV88388.1"/>
    <property type="molecule type" value="Genomic_DNA"/>
</dbReference>
<reference evidence="1" key="1">
    <citation type="submission" date="2019-09" db="EMBL/GenBank/DDBJ databases">
        <authorList>
            <person name="Zhang L."/>
        </authorList>
    </citation>
    <scope>NUCLEOTIDE SEQUENCE</scope>
</reference>
<evidence type="ECO:0000313" key="1">
    <source>
        <dbReference type="EMBL" id="VVV88388.1"/>
    </source>
</evidence>
<name>A0A5K0ZFL7_9MAGN</name>
<dbReference type="InterPro" id="IPR053325">
    <property type="entry name" value="H3-Acetyl_Activator"/>
</dbReference>
<protein>
    <submittedName>
        <fullName evidence="1">Uncharacterized protein</fullName>
    </submittedName>
</protein>
<dbReference type="AlphaFoldDB" id="A0A5K0ZFL7"/>
<gene>
    <name evidence="1" type="ORF">NYM_LOCUS10531</name>
</gene>
<dbReference type="OrthoDB" id="273230at2759"/>
<proteinExistence type="predicted"/>
<accession>A0A5K0ZFL7</accession>
<dbReference type="Gramene" id="NC14G0010570.1">
    <property type="protein sequence ID" value="NC14G0010570.1:cds"/>
    <property type="gene ID" value="NC14G0010570"/>
</dbReference>
<sequence>MTLLSRIPLRRSFFACHHRSIPRFLDNHYPSPQLLSPETPSSRTPISFPSDYSPRTRVFNSTHTSILKNYGGLRRFSNETDRVDYEKEVDEINLKFVEAREEIDLALEAKDTVYFNQEADTAREAVKVVIDMFEDLSARLPEHERRALNRSMGLKMEQLKAELEQLNE</sequence>
<dbReference type="PANTHER" id="PTHR35706:SF1">
    <property type="entry name" value="EMBRYOGENESIS-LIKE PROTEIN"/>
    <property type="match status" value="1"/>
</dbReference>